<organism evidence="3 4">
    <name type="scientific">Campylobacter hyointestinalis subsp. hyointestinalis</name>
    <dbReference type="NCBI Taxonomy" id="91352"/>
    <lineage>
        <taxon>Bacteria</taxon>
        <taxon>Pseudomonadati</taxon>
        <taxon>Campylobacterota</taxon>
        <taxon>Epsilonproteobacteria</taxon>
        <taxon>Campylobacterales</taxon>
        <taxon>Campylobacteraceae</taxon>
        <taxon>Campylobacter</taxon>
    </lineage>
</organism>
<keyword evidence="3" id="KW-0378">Hydrolase</keyword>
<dbReference type="GO" id="GO:0016020">
    <property type="term" value="C:membrane"/>
    <property type="evidence" value="ECO:0007669"/>
    <property type="project" value="GOC"/>
</dbReference>
<proteinExistence type="predicted"/>
<keyword evidence="1" id="KW-0732">Signal</keyword>
<dbReference type="GO" id="GO:0006506">
    <property type="term" value="P:GPI anchor biosynthetic process"/>
    <property type="evidence" value="ECO:0007669"/>
    <property type="project" value="TreeGrafter"/>
</dbReference>
<dbReference type="Gene3D" id="3.60.10.10">
    <property type="entry name" value="Endonuclease/exonuclease/phosphatase"/>
    <property type="match status" value="1"/>
</dbReference>
<dbReference type="EMBL" id="FAVB01000001">
    <property type="protein sequence ID" value="CUU72307.1"/>
    <property type="molecule type" value="Genomic_DNA"/>
</dbReference>
<evidence type="ECO:0000313" key="3">
    <source>
        <dbReference type="EMBL" id="CUU72307.1"/>
    </source>
</evidence>
<keyword evidence="3" id="KW-0540">Nuclease</keyword>
<feature type="chain" id="PRO_5012700942" evidence="1">
    <location>
        <begin position="16"/>
        <end position="426"/>
    </location>
</feature>
<evidence type="ECO:0000313" key="4">
    <source>
        <dbReference type="Proteomes" id="UP000052237"/>
    </source>
</evidence>
<name>A0A0S4RGK3_CAMHY</name>
<dbReference type="InterPro" id="IPR005135">
    <property type="entry name" value="Endo/exonuclease/phosphatase"/>
</dbReference>
<keyword evidence="4" id="KW-1185">Reference proteome</keyword>
<dbReference type="Proteomes" id="UP000052237">
    <property type="component" value="Unassembled WGS sequence"/>
</dbReference>
<dbReference type="RefSeq" id="WP_059434953.1">
    <property type="nucleotide sequence ID" value="NZ_FAVB01000001.1"/>
</dbReference>
<dbReference type="InterPro" id="IPR051916">
    <property type="entry name" value="GPI-anchor_lipid_remodeler"/>
</dbReference>
<sequence>MRVLIILFMCVFAFCAELKIATFNTENLFDGTQNGNEYKDFRNGKWNNAKYSHKLNQISNVIKSINADVIALQEIENEGVLKDLAIKSGYKYFKFALSDKNSPFGLGFLSKKPIVSSKIFNVNGVKTRPILMIEIAFAKENIKLFTAHLPAQKNSLKYRKIAADTLINAAKGEKHAVILGDLNSDFGYGFLLNELNGEFKNMWEFVNSWQRKSHVRGSAIDHIMLSNDFFSGGDLIYKKNSFSVYDKSSASDHYPIYVVISDEQKMQNLQLKNINEIYKPSNEPSRIIGVLIYRDDKGFVLSDENRRGIYVFTDKKLPLGTKIDMSVFETKEYKGNLEITNFDINSVQTGAYENLKDFMLSSSDLSMARSGDVLHSISLELKDGYAYINSQKFKIYSKFRSLKDGIYDFKNVLVWSYRGQKELIVE</sequence>
<keyword evidence="3" id="KW-0255">Endonuclease</keyword>
<dbReference type="PANTHER" id="PTHR14859:SF15">
    <property type="entry name" value="ENDONUCLEASE_EXONUCLEASE_PHOSPHATASE DOMAIN-CONTAINING PROTEIN"/>
    <property type="match status" value="1"/>
</dbReference>
<dbReference type="SUPFAM" id="SSF56219">
    <property type="entry name" value="DNase I-like"/>
    <property type="match status" value="1"/>
</dbReference>
<dbReference type="Pfam" id="PF03372">
    <property type="entry name" value="Exo_endo_phos"/>
    <property type="match status" value="1"/>
</dbReference>
<evidence type="ECO:0000259" key="2">
    <source>
        <dbReference type="Pfam" id="PF03372"/>
    </source>
</evidence>
<dbReference type="PANTHER" id="PTHR14859">
    <property type="entry name" value="CALCOFLUOR WHITE HYPERSENSITIVE PROTEIN PRECURSOR"/>
    <property type="match status" value="1"/>
</dbReference>
<dbReference type="AlphaFoldDB" id="A0A0S4RGK3"/>
<feature type="domain" description="Endonuclease/exonuclease/phosphatase" evidence="2">
    <location>
        <begin position="28"/>
        <end position="253"/>
    </location>
</feature>
<evidence type="ECO:0000256" key="1">
    <source>
        <dbReference type="SAM" id="SignalP"/>
    </source>
</evidence>
<comment type="caution">
    <text evidence="3">The sequence shown here is derived from an EMBL/GenBank/DDBJ whole genome shotgun (WGS) entry which is preliminary data.</text>
</comment>
<reference evidence="3 4" key="1">
    <citation type="submission" date="2015-11" db="EMBL/GenBank/DDBJ databases">
        <authorList>
            <consortium name="Pathogen Informatics"/>
        </authorList>
    </citation>
    <scope>NUCLEOTIDE SEQUENCE [LARGE SCALE GENOMIC DNA]</scope>
    <source>
        <strain evidence="3 4">006A-0059</strain>
    </source>
</reference>
<accession>A0A0S4RGK3</accession>
<dbReference type="InterPro" id="IPR036691">
    <property type="entry name" value="Endo/exonu/phosph_ase_sf"/>
</dbReference>
<protein>
    <submittedName>
        <fullName evidence="3">Endonuclease/exonuclease/phosphatase</fullName>
    </submittedName>
</protein>
<gene>
    <name evidence="3" type="ORF">ERS686654_00414</name>
</gene>
<feature type="signal peptide" evidence="1">
    <location>
        <begin position="1"/>
        <end position="15"/>
    </location>
</feature>
<dbReference type="GO" id="GO:0004519">
    <property type="term" value="F:endonuclease activity"/>
    <property type="evidence" value="ECO:0007669"/>
    <property type="project" value="UniProtKB-KW"/>
</dbReference>